<comment type="caution">
    <text evidence="2">The sequence shown here is derived from an EMBL/GenBank/DDBJ whole genome shotgun (WGS) entry which is preliminary data.</text>
</comment>
<evidence type="ECO:0000313" key="2">
    <source>
        <dbReference type="EMBL" id="GKV41906.1"/>
    </source>
</evidence>
<dbReference type="EMBL" id="BPVZ01000154">
    <property type="protein sequence ID" value="GKV41906.1"/>
    <property type="molecule type" value="Genomic_DNA"/>
</dbReference>
<keyword evidence="3" id="KW-1185">Reference proteome</keyword>
<organism evidence="2 3">
    <name type="scientific">Rubroshorea leprosula</name>
    <dbReference type="NCBI Taxonomy" id="152421"/>
    <lineage>
        <taxon>Eukaryota</taxon>
        <taxon>Viridiplantae</taxon>
        <taxon>Streptophyta</taxon>
        <taxon>Embryophyta</taxon>
        <taxon>Tracheophyta</taxon>
        <taxon>Spermatophyta</taxon>
        <taxon>Magnoliopsida</taxon>
        <taxon>eudicotyledons</taxon>
        <taxon>Gunneridae</taxon>
        <taxon>Pentapetalae</taxon>
        <taxon>rosids</taxon>
        <taxon>malvids</taxon>
        <taxon>Malvales</taxon>
        <taxon>Dipterocarpaceae</taxon>
        <taxon>Rubroshorea</taxon>
    </lineage>
</organism>
<keyword evidence="1" id="KW-0812">Transmembrane</keyword>
<proteinExistence type="predicted"/>
<reference evidence="2 3" key="1">
    <citation type="journal article" date="2021" name="Commun. Biol.">
        <title>The genome of Shorea leprosula (Dipterocarpaceae) highlights the ecological relevance of drought in aseasonal tropical rainforests.</title>
        <authorList>
            <person name="Ng K.K.S."/>
            <person name="Kobayashi M.J."/>
            <person name="Fawcett J.A."/>
            <person name="Hatakeyama M."/>
            <person name="Paape T."/>
            <person name="Ng C.H."/>
            <person name="Ang C.C."/>
            <person name="Tnah L.H."/>
            <person name="Lee C.T."/>
            <person name="Nishiyama T."/>
            <person name="Sese J."/>
            <person name="O'Brien M.J."/>
            <person name="Copetti D."/>
            <person name="Mohd Noor M.I."/>
            <person name="Ong R.C."/>
            <person name="Putra M."/>
            <person name="Sireger I.Z."/>
            <person name="Indrioko S."/>
            <person name="Kosugi Y."/>
            <person name="Izuno A."/>
            <person name="Isagi Y."/>
            <person name="Lee S.L."/>
            <person name="Shimizu K.K."/>
        </authorList>
    </citation>
    <scope>NUCLEOTIDE SEQUENCE [LARGE SCALE GENOMIC DNA]</scope>
    <source>
        <strain evidence="2">214</strain>
    </source>
</reference>
<protein>
    <submittedName>
        <fullName evidence="2">Uncharacterized protein</fullName>
    </submittedName>
</protein>
<accession>A0AAV5LZ32</accession>
<feature type="transmembrane region" description="Helical" evidence="1">
    <location>
        <begin position="28"/>
        <end position="47"/>
    </location>
</feature>
<evidence type="ECO:0000256" key="1">
    <source>
        <dbReference type="SAM" id="Phobius"/>
    </source>
</evidence>
<dbReference type="Proteomes" id="UP001054252">
    <property type="component" value="Unassembled WGS sequence"/>
</dbReference>
<keyword evidence="1" id="KW-0472">Membrane</keyword>
<evidence type="ECO:0000313" key="3">
    <source>
        <dbReference type="Proteomes" id="UP001054252"/>
    </source>
</evidence>
<gene>
    <name evidence="2" type="ORF">SLEP1_g49378</name>
</gene>
<dbReference type="AlphaFoldDB" id="A0AAV5LZ32"/>
<keyword evidence="1" id="KW-1133">Transmembrane helix</keyword>
<name>A0AAV5LZ32_9ROSI</name>
<sequence length="71" mass="8250">MNFSITFDLFFQLKKPLGPVSCQKGGDLLMGSVHYLMLFSLTFYLFFRLRKQFAQVSCQKVEICLDFNPNS</sequence>